<dbReference type="InterPro" id="IPR049278">
    <property type="entry name" value="MS_channel_C"/>
</dbReference>
<evidence type="ECO:0000259" key="9">
    <source>
        <dbReference type="Pfam" id="PF21082"/>
    </source>
</evidence>
<feature type="domain" description="Mechanosensitive ion channel transmembrane helices 2/3" evidence="10">
    <location>
        <begin position="199"/>
        <end position="240"/>
    </location>
</feature>
<dbReference type="PANTHER" id="PTHR30347:SF1">
    <property type="entry name" value="MECHANOSENSITIVE CHANNEL MSCK"/>
    <property type="match status" value="1"/>
</dbReference>
<comment type="subcellular location">
    <subcellularLocation>
        <location evidence="1">Cell membrane</location>
        <topology evidence="1">Multi-pass membrane protein</topology>
    </subcellularLocation>
</comment>
<evidence type="ECO:0000256" key="3">
    <source>
        <dbReference type="ARBA" id="ARBA00022475"/>
    </source>
</evidence>
<keyword evidence="12" id="KW-1185">Reference proteome</keyword>
<dbReference type="SUPFAM" id="SSF82861">
    <property type="entry name" value="Mechanosensitive channel protein MscS (YggB), transmembrane region"/>
    <property type="match status" value="1"/>
</dbReference>
<evidence type="ECO:0000256" key="5">
    <source>
        <dbReference type="ARBA" id="ARBA00022989"/>
    </source>
</evidence>
<accession>A0ABU1AKT2</accession>
<dbReference type="Proteomes" id="UP001243717">
    <property type="component" value="Unassembled WGS sequence"/>
</dbReference>
<dbReference type="Gene3D" id="1.10.287.1260">
    <property type="match status" value="1"/>
</dbReference>
<dbReference type="Pfam" id="PF21088">
    <property type="entry name" value="MS_channel_1st"/>
    <property type="match status" value="1"/>
</dbReference>
<keyword evidence="4 7" id="KW-0812">Transmembrane</keyword>
<keyword evidence="6 7" id="KW-0472">Membrane</keyword>
<dbReference type="Pfam" id="PF21082">
    <property type="entry name" value="MS_channel_3rd"/>
    <property type="match status" value="1"/>
</dbReference>
<dbReference type="RefSeq" id="WP_308985815.1">
    <property type="nucleotide sequence ID" value="NZ_JARXIC010000022.1"/>
</dbReference>
<evidence type="ECO:0000256" key="2">
    <source>
        <dbReference type="ARBA" id="ARBA00008017"/>
    </source>
</evidence>
<feature type="transmembrane region" description="Helical" evidence="7">
    <location>
        <begin position="196"/>
        <end position="215"/>
    </location>
</feature>
<dbReference type="InterPro" id="IPR010920">
    <property type="entry name" value="LSM_dom_sf"/>
</dbReference>
<evidence type="ECO:0000313" key="11">
    <source>
        <dbReference type="EMBL" id="MDQ8195359.1"/>
    </source>
</evidence>
<feature type="domain" description="Mechanosensitive ion channel MscS" evidence="8">
    <location>
        <begin position="242"/>
        <end position="307"/>
    </location>
</feature>
<proteinExistence type="inferred from homology"/>
<dbReference type="SUPFAM" id="SSF82689">
    <property type="entry name" value="Mechanosensitive channel protein MscS (YggB), C-terminal domain"/>
    <property type="match status" value="1"/>
</dbReference>
<feature type="transmembrane region" description="Helical" evidence="7">
    <location>
        <begin position="87"/>
        <end position="106"/>
    </location>
</feature>
<feature type="transmembrane region" description="Helical" evidence="7">
    <location>
        <begin position="22"/>
        <end position="40"/>
    </location>
</feature>
<evidence type="ECO:0000256" key="1">
    <source>
        <dbReference type="ARBA" id="ARBA00004651"/>
    </source>
</evidence>
<feature type="domain" description="Mechanosensitive ion channel MscS C-terminal" evidence="9">
    <location>
        <begin position="317"/>
        <end position="399"/>
    </location>
</feature>
<dbReference type="Gene3D" id="3.30.70.100">
    <property type="match status" value="1"/>
</dbReference>
<comment type="caution">
    <text evidence="11">The sequence shown here is derived from an EMBL/GenBank/DDBJ whole genome shotgun (WGS) entry which is preliminary data.</text>
</comment>
<dbReference type="InterPro" id="IPR049142">
    <property type="entry name" value="MS_channel_1st"/>
</dbReference>
<reference evidence="11 12" key="1">
    <citation type="submission" date="2023-04" db="EMBL/GenBank/DDBJ databases">
        <title>A novel bacteria isolated from coastal sediment.</title>
        <authorList>
            <person name="Liu X.-J."/>
            <person name="Du Z.-J."/>
        </authorList>
    </citation>
    <scope>NUCLEOTIDE SEQUENCE [LARGE SCALE GENOMIC DNA]</scope>
    <source>
        <strain evidence="11 12">SDUM461004</strain>
    </source>
</reference>
<dbReference type="InterPro" id="IPR052702">
    <property type="entry name" value="MscS-like_channel"/>
</dbReference>
<comment type="similarity">
    <text evidence="2">Belongs to the MscS (TC 1.A.23) family.</text>
</comment>
<sequence>MNIMKQMGEFLLPKGQFESGDLWQLAIIGFSILLFSRILNSHNERLEGEKANWGPFFWLRANLGFIATWLMCLVGYVSLTAMDQATAFFRFFTLLGCIWMIIGLVCSFIKDLFWARSVAMVGYLITTIYAMAQLDGLNDNLQEFRVEVGTLSISAWGIITGLVAFGITMWISLGLTRLLESRIQTVPRLSASLRVLIVKIIRILFIFIATMIALSSMGVNLSSLTVLGGAIGLGLGFGLQKVVSNFVSGIILLLDNSIKPGDVIEIEGTYGWINNLRARYASVITRDGTEHLIPNEDLITQRVINWSFTDELVRMRVPVGVSYNADPHECIRLMLEAAKGHERVLEDPKPVCLLKEFGDSSLNLELRFWLSDPANGVGSVKSQVLLKIWDLFKDNNIEIPYPQRDLHIRSSDVDFVKRERPDPN</sequence>
<dbReference type="Pfam" id="PF00924">
    <property type="entry name" value="MS_channel_2nd"/>
    <property type="match status" value="1"/>
</dbReference>
<dbReference type="InterPro" id="IPR011014">
    <property type="entry name" value="MscS_channel_TM-2"/>
</dbReference>
<evidence type="ECO:0000259" key="10">
    <source>
        <dbReference type="Pfam" id="PF21088"/>
    </source>
</evidence>
<feature type="transmembrane region" description="Helical" evidence="7">
    <location>
        <begin position="61"/>
        <end position="81"/>
    </location>
</feature>
<evidence type="ECO:0000259" key="8">
    <source>
        <dbReference type="Pfam" id="PF00924"/>
    </source>
</evidence>
<evidence type="ECO:0000256" key="7">
    <source>
        <dbReference type="SAM" id="Phobius"/>
    </source>
</evidence>
<dbReference type="PANTHER" id="PTHR30347">
    <property type="entry name" value="POTASSIUM CHANNEL RELATED"/>
    <property type="match status" value="1"/>
</dbReference>
<dbReference type="EMBL" id="JARXIC010000022">
    <property type="protein sequence ID" value="MDQ8195359.1"/>
    <property type="molecule type" value="Genomic_DNA"/>
</dbReference>
<keyword evidence="5 7" id="KW-1133">Transmembrane helix</keyword>
<feature type="transmembrane region" description="Helical" evidence="7">
    <location>
        <begin position="113"/>
        <end position="132"/>
    </location>
</feature>
<gene>
    <name evidence="11" type="ORF">QEH59_13055</name>
</gene>
<dbReference type="InterPro" id="IPR006685">
    <property type="entry name" value="MscS_channel_2nd"/>
</dbReference>
<evidence type="ECO:0000313" key="12">
    <source>
        <dbReference type="Proteomes" id="UP001243717"/>
    </source>
</evidence>
<dbReference type="SUPFAM" id="SSF50182">
    <property type="entry name" value="Sm-like ribonucleoproteins"/>
    <property type="match status" value="1"/>
</dbReference>
<evidence type="ECO:0000256" key="4">
    <source>
        <dbReference type="ARBA" id="ARBA00022692"/>
    </source>
</evidence>
<keyword evidence="3" id="KW-1003">Cell membrane</keyword>
<organism evidence="11 12">
    <name type="scientific">Thalassobacterium sedimentorum</name>
    <dbReference type="NCBI Taxonomy" id="3041258"/>
    <lineage>
        <taxon>Bacteria</taxon>
        <taxon>Pseudomonadati</taxon>
        <taxon>Verrucomicrobiota</taxon>
        <taxon>Opitutia</taxon>
        <taxon>Puniceicoccales</taxon>
        <taxon>Coraliomargaritaceae</taxon>
        <taxon>Thalassobacterium</taxon>
    </lineage>
</organism>
<feature type="transmembrane region" description="Helical" evidence="7">
    <location>
        <begin position="152"/>
        <end position="175"/>
    </location>
</feature>
<dbReference type="InterPro" id="IPR023408">
    <property type="entry name" value="MscS_beta-dom_sf"/>
</dbReference>
<dbReference type="InterPro" id="IPR011066">
    <property type="entry name" value="MscS_channel_C_sf"/>
</dbReference>
<dbReference type="Gene3D" id="2.30.30.60">
    <property type="match status" value="1"/>
</dbReference>
<evidence type="ECO:0000256" key="6">
    <source>
        <dbReference type="ARBA" id="ARBA00023136"/>
    </source>
</evidence>
<name>A0ABU1AKT2_9BACT</name>
<protein>
    <submittedName>
        <fullName evidence="11">Mechanosensitive ion channel</fullName>
    </submittedName>
</protein>